<keyword evidence="4" id="KW-1185">Reference proteome</keyword>
<dbReference type="InterPro" id="IPR014048">
    <property type="entry name" value="MethylDNA_cys_MeTrfase_DNA-bd"/>
</dbReference>
<accession>A0A4Q2EEQ6</accession>
<dbReference type="Proteomes" id="UP000290624">
    <property type="component" value="Unassembled WGS sequence"/>
</dbReference>
<keyword evidence="1" id="KW-0227">DNA damage</keyword>
<dbReference type="RefSeq" id="WP_129459317.1">
    <property type="nucleotide sequence ID" value="NZ_PPCV01000007.1"/>
</dbReference>
<proteinExistence type="predicted"/>
<sequence length="119" mass="12804">MTTSSAPDPGERVALAVSLVPPGRVAAYGEIGTLVGIGPRQVGAVLKDLDLAVPWWRIMGHDGRCAVLDAALPHWRAEGIEVRPDGRGCRMARYHADLGELATDYRLAAAERGWSFDEP</sequence>
<evidence type="ECO:0000313" key="3">
    <source>
        <dbReference type="EMBL" id="RXW31711.1"/>
    </source>
</evidence>
<comment type="caution">
    <text evidence="3">The sequence shown here is derived from an EMBL/GenBank/DDBJ whole genome shotgun (WGS) entry which is preliminary data.</text>
</comment>
<dbReference type="InterPro" id="IPR036217">
    <property type="entry name" value="MethylDNA_cys_MeTrfase_DNAb"/>
</dbReference>
<keyword evidence="3" id="KW-0808">Transferase</keyword>
<evidence type="ECO:0000256" key="1">
    <source>
        <dbReference type="ARBA" id="ARBA00022763"/>
    </source>
</evidence>
<dbReference type="SUPFAM" id="SSF46767">
    <property type="entry name" value="Methylated DNA-protein cysteine methyltransferase, C-terminal domain"/>
    <property type="match status" value="1"/>
</dbReference>
<reference evidence="3 4" key="1">
    <citation type="submission" date="2018-01" db="EMBL/GenBank/DDBJ databases">
        <title>Lactibacter flavus gen. nov., sp. nov., a novel bacterium of the family Propionibacteriaceae isolated from raw milk and dairy products.</title>
        <authorList>
            <person name="Wenning M."/>
            <person name="Breitenwieser F."/>
            <person name="Huptas C."/>
            <person name="von Neubeck M."/>
            <person name="Busse H.-J."/>
            <person name="Scherer S."/>
        </authorList>
    </citation>
    <scope>NUCLEOTIDE SEQUENCE [LARGE SCALE GENOMIC DNA]</scope>
    <source>
        <strain evidence="3 4">VG341</strain>
    </source>
</reference>
<dbReference type="PANTHER" id="PTHR42942:SF1">
    <property type="entry name" value="ALKYLTRANSFERASE-LIKE PROTEIN 1"/>
    <property type="match status" value="1"/>
</dbReference>
<dbReference type="EMBL" id="PPCV01000007">
    <property type="protein sequence ID" value="RXW31711.1"/>
    <property type="molecule type" value="Genomic_DNA"/>
</dbReference>
<name>A0A4Q2EEQ6_9ACTN</name>
<organism evidence="3 4">
    <name type="scientific">Propioniciclava flava</name>
    <dbReference type="NCBI Taxonomy" id="2072026"/>
    <lineage>
        <taxon>Bacteria</taxon>
        <taxon>Bacillati</taxon>
        <taxon>Actinomycetota</taxon>
        <taxon>Actinomycetes</taxon>
        <taxon>Propionibacteriales</taxon>
        <taxon>Propionibacteriaceae</taxon>
        <taxon>Propioniciclava</taxon>
    </lineage>
</organism>
<gene>
    <name evidence="3" type="ORF">C1706_11205</name>
</gene>
<dbReference type="GO" id="GO:0008168">
    <property type="term" value="F:methyltransferase activity"/>
    <property type="evidence" value="ECO:0007669"/>
    <property type="project" value="UniProtKB-KW"/>
</dbReference>
<feature type="domain" description="Methylated-DNA-[protein]-cysteine S-methyltransferase DNA binding" evidence="2">
    <location>
        <begin position="11"/>
        <end position="65"/>
    </location>
</feature>
<dbReference type="InterPro" id="IPR052520">
    <property type="entry name" value="ATL_DNA_repair"/>
</dbReference>
<dbReference type="PANTHER" id="PTHR42942">
    <property type="entry name" value="6-O-METHYLGUANINE DNA METHYLTRANSFERASE"/>
    <property type="match status" value="1"/>
</dbReference>
<dbReference type="GO" id="GO:0006281">
    <property type="term" value="P:DNA repair"/>
    <property type="evidence" value="ECO:0007669"/>
    <property type="project" value="InterPro"/>
</dbReference>
<dbReference type="OrthoDB" id="9132167at2"/>
<dbReference type="GO" id="GO:0032259">
    <property type="term" value="P:methylation"/>
    <property type="evidence" value="ECO:0007669"/>
    <property type="project" value="UniProtKB-KW"/>
</dbReference>
<evidence type="ECO:0000259" key="2">
    <source>
        <dbReference type="Pfam" id="PF01035"/>
    </source>
</evidence>
<protein>
    <submittedName>
        <fullName evidence="3">Cysteine methyltransferase</fullName>
    </submittedName>
</protein>
<dbReference type="Pfam" id="PF01035">
    <property type="entry name" value="DNA_binding_1"/>
    <property type="match status" value="1"/>
</dbReference>
<dbReference type="InterPro" id="IPR036388">
    <property type="entry name" value="WH-like_DNA-bd_sf"/>
</dbReference>
<keyword evidence="3" id="KW-0489">Methyltransferase</keyword>
<dbReference type="AlphaFoldDB" id="A0A4Q2EEQ6"/>
<dbReference type="Gene3D" id="1.10.10.10">
    <property type="entry name" value="Winged helix-like DNA-binding domain superfamily/Winged helix DNA-binding domain"/>
    <property type="match status" value="1"/>
</dbReference>
<evidence type="ECO:0000313" key="4">
    <source>
        <dbReference type="Proteomes" id="UP000290624"/>
    </source>
</evidence>